<sequence>MAFLLAGSSTRAAAVLRPAFRKANTAGKRSMSAGASVEEAEAEAEAWKKYSALFFGLVAVFSVKAASDHMAHHDHHDEDAPHYSHMRVRSKPYPWQCSDCNFIDPECYKKCKEGAE</sequence>
<proteinExistence type="inferred from homology"/>
<evidence type="ECO:0000313" key="8">
    <source>
        <dbReference type="Proteomes" id="UP000664859"/>
    </source>
</evidence>
<dbReference type="PANTHER" id="PTHR11504:SF0">
    <property type="entry name" value="CYTOCHROME C OXIDASE SUBUNIT"/>
    <property type="match status" value="1"/>
</dbReference>
<dbReference type="SUPFAM" id="SSF81411">
    <property type="entry name" value="Mitochondrial cytochrome c oxidase subunit VIa"/>
    <property type="match status" value="1"/>
</dbReference>
<dbReference type="GO" id="GO:0005743">
    <property type="term" value="C:mitochondrial inner membrane"/>
    <property type="evidence" value="ECO:0007669"/>
    <property type="project" value="UniProtKB-SubCell"/>
</dbReference>
<evidence type="ECO:0000256" key="3">
    <source>
        <dbReference type="ARBA" id="ARBA00022946"/>
    </source>
</evidence>
<organism evidence="7 8">
    <name type="scientific">Tribonema minus</name>
    <dbReference type="NCBI Taxonomy" id="303371"/>
    <lineage>
        <taxon>Eukaryota</taxon>
        <taxon>Sar</taxon>
        <taxon>Stramenopiles</taxon>
        <taxon>Ochrophyta</taxon>
        <taxon>PX clade</taxon>
        <taxon>Xanthophyceae</taxon>
        <taxon>Tribonematales</taxon>
        <taxon>Tribonemataceae</taxon>
        <taxon>Tribonema</taxon>
    </lineage>
</organism>
<dbReference type="OrthoDB" id="5947505at2759"/>
<dbReference type="AlphaFoldDB" id="A0A835ZGS0"/>
<accession>A0A835ZGS0</accession>
<evidence type="ECO:0000256" key="6">
    <source>
        <dbReference type="RuleBase" id="RU004396"/>
    </source>
</evidence>
<dbReference type="InterPro" id="IPR001349">
    <property type="entry name" value="Cyt_c_oxidase_su6a"/>
</dbReference>
<dbReference type="Gene3D" id="4.10.95.10">
    <property type="entry name" value="Cytochrome c oxidase, subunit VIa"/>
    <property type="match status" value="1"/>
</dbReference>
<evidence type="ECO:0000256" key="1">
    <source>
        <dbReference type="ARBA" id="ARBA00004273"/>
    </source>
</evidence>
<dbReference type="Pfam" id="PF02046">
    <property type="entry name" value="COX6A"/>
    <property type="match status" value="1"/>
</dbReference>
<keyword evidence="5" id="KW-0472">Membrane</keyword>
<dbReference type="InterPro" id="IPR036418">
    <property type="entry name" value="Cyt_c_oxidase_su6a_sf"/>
</dbReference>
<dbReference type="EMBL" id="JAFCMP010000013">
    <property type="protein sequence ID" value="KAG5191924.1"/>
    <property type="molecule type" value="Genomic_DNA"/>
</dbReference>
<evidence type="ECO:0000313" key="7">
    <source>
        <dbReference type="EMBL" id="KAG5191924.1"/>
    </source>
</evidence>
<dbReference type="GO" id="GO:0030234">
    <property type="term" value="F:enzyme regulator activity"/>
    <property type="evidence" value="ECO:0007669"/>
    <property type="project" value="TreeGrafter"/>
</dbReference>
<evidence type="ECO:0000256" key="5">
    <source>
        <dbReference type="ARBA" id="ARBA00023136"/>
    </source>
</evidence>
<dbReference type="Proteomes" id="UP000664859">
    <property type="component" value="Unassembled WGS sequence"/>
</dbReference>
<keyword evidence="3" id="KW-0809">Transit peptide</keyword>
<keyword evidence="4" id="KW-0496">Mitochondrion</keyword>
<keyword evidence="2" id="KW-0999">Mitochondrion inner membrane</keyword>
<reference evidence="7" key="1">
    <citation type="submission" date="2021-02" db="EMBL/GenBank/DDBJ databases">
        <title>First Annotated Genome of the Yellow-green Alga Tribonema minus.</title>
        <authorList>
            <person name="Mahan K.M."/>
        </authorList>
    </citation>
    <scope>NUCLEOTIDE SEQUENCE</scope>
    <source>
        <strain evidence="7">UTEX B ZZ1240</strain>
    </source>
</reference>
<comment type="caution">
    <text evidence="7">The sequence shown here is derived from an EMBL/GenBank/DDBJ whole genome shotgun (WGS) entry which is preliminary data.</text>
</comment>
<dbReference type="PANTHER" id="PTHR11504">
    <property type="entry name" value="CYTOCHROME C OXIDASE POLYPEPTIDE VIA"/>
    <property type="match status" value="1"/>
</dbReference>
<comment type="similarity">
    <text evidence="6">Belongs to the cytochrome c oxidase subunit 6A family.</text>
</comment>
<evidence type="ECO:0000256" key="4">
    <source>
        <dbReference type="ARBA" id="ARBA00023128"/>
    </source>
</evidence>
<gene>
    <name evidence="7" type="ORF">JKP88DRAFT_217125</name>
</gene>
<keyword evidence="8" id="KW-1185">Reference proteome</keyword>
<comment type="subcellular location">
    <subcellularLocation>
        <location evidence="1">Mitochondrion inner membrane</location>
    </subcellularLocation>
</comment>
<dbReference type="GO" id="GO:0006123">
    <property type="term" value="P:mitochondrial electron transport, cytochrome c to oxygen"/>
    <property type="evidence" value="ECO:0007669"/>
    <property type="project" value="TreeGrafter"/>
</dbReference>
<protein>
    <submittedName>
        <fullName evidence="7">Uncharacterized protein</fullName>
    </submittedName>
</protein>
<name>A0A835ZGS0_9STRA</name>
<evidence type="ECO:0000256" key="2">
    <source>
        <dbReference type="ARBA" id="ARBA00022792"/>
    </source>
</evidence>